<dbReference type="PANTHER" id="PTHR43711">
    <property type="entry name" value="TWO-COMPONENT HISTIDINE KINASE"/>
    <property type="match status" value="1"/>
</dbReference>
<dbReference type="EC" id="2.7.13.3" evidence="2"/>
<keyword evidence="8" id="KW-0812">Transmembrane</keyword>
<feature type="domain" description="Histidine kinase" evidence="9">
    <location>
        <begin position="283"/>
        <end position="498"/>
    </location>
</feature>
<evidence type="ECO:0000256" key="4">
    <source>
        <dbReference type="ARBA" id="ARBA00022679"/>
    </source>
</evidence>
<dbReference type="EMBL" id="JAPWGY010000014">
    <property type="protein sequence ID" value="MCZ4282990.1"/>
    <property type="molecule type" value="Genomic_DNA"/>
</dbReference>
<keyword evidence="7" id="KW-0175">Coiled coil</keyword>
<dbReference type="Gene3D" id="1.10.287.130">
    <property type="match status" value="1"/>
</dbReference>
<feature type="transmembrane region" description="Helical" evidence="8">
    <location>
        <begin position="178"/>
        <end position="196"/>
    </location>
</feature>
<name>A0ABT4LQ15_9PROT</name>
<dbReference type="InterPro" id="IPR003594">
    <property type="entry name" value="HATPase_dom"/>
</dbReference>
<feature type="transmembrane region" description="Helical" evidence="8">
    <location>
        <begin position="20"/>
        <end position="41"/>
    </location>
</feature>
<gene>
    <name evidence="10" type="ORF">O4H49_19560</name>
</gene>
<comment type="caution">
    <text evidence="10">The sequence shown here is derived from an EMBL/GenBank/DDBJ whole genome shotgun (WGS) entry which is preliminary data.</text>
</comment>
<reference evidence="10" key="1">
    <citation type="submission" date="2022-12" db="EMBL/GenBank/DDBJ databases">
        <title>Bacterial isolates from different developmental stages of Nematostella vectensis.</title>
        <authorList>
            <person name="Fraune S."/>
        </authorList>
    </citation>
    <scope>NUCLEOTIDE SEQUENCE</scope>
    <source>
        <strain evidence="10">G21630-S1</strain>
    </source>
</reference>
<evidence type="ECO:0000256" key="5">
    <source>
        <dbReference type="ARBA" id="ARBA00022777"/>
    </source>
</evidence>
<sequence>MNEITFNKPKTFWNVGRKVCLIAVSGTSLLFAILTYVNWYLEKQHITEIWVENSMVKTERLASQISDVVRREQADEIWTSFNFLTPREQVVAFDLRVYNPEGKKLVEHLGLDRKNDDQRFSEILTGKTLNTDYFIDDVGIAVATPIRTRHSESYGTLVVTWSLSSRNTFLRDTIKTQLYLFLGFTVISCFFLFTLINRTIASHLTQLSHDMVLIVKNQCSKGSKLLNRNDEFGVIALSLEVFKRHMDELQNTKTALEDKTRLLEITLEKEQMQNSMQRDFVSMASHEIRTPLTIIDSSVQRIRRRLDALDKDFVDSKLNKISGATQRMLELLDSTLSTSRIEAGEVDISLAPLDLAGLVALTCINHQDYSEHHHIIYDVRALPRNIVADRRKLVQVITNLLSNAIKYSPGAEQIIIGSYIENGRAYISFQDFGIGISQEDWPKIFGRYFRSSNTSGISGTGIGLCLVQWLLELHGGSISVESELEVGSTFTIMLPIKDAGEEQAEIIDVPLISSEADFSGADKIAVARS</sequence>
<dbReference type="Gene3D" id="6.10.340.10">
    <property type="match status" value="1"/>
</dbReference>
<keyword evidence="6" id="KW-0902">Two-component regulatory system</keyword>
<keyword evidence="5 10" id="KW-0418">Kinase</keyword>
<evidence type="ECO:0000256" key="6">
    <source>
        <dbReference type="ARBA" id="ARBA00023012"/>
    </source>
</evidence>
<evidence type="ECO:0000256" key="7">
    <source>
        <dbReference type="SAM" id="Coils"/>
    </source>
</evidence>
<dbReference type="InterPro" id="IPR005467">
    <property type="entry name" value="His_kinase_dom"/>
</dbReference>
<evidence type="ECO:0000256" key="1">
    <source>
        <dbReference type="ARBA" id="ARBA00000085"/>
    </source>
</evidence>
<evidence type="ECO:0000313" key="10">
    <source>
        <dbReference type="EMBL" id="MCZ4282990.1"/>
    </source>
</evidence>
<dbReference type="InterPro" id="IPR036097">
    <property type="entry name" value="HisK_dim/P_sf"/>
</dbReference>
<keyword evidence="8" id="KW-1133">Transmembrane helix</keyword>
<dbReference type="GO" id="GO:0016301">
    <property type="term" value="F:kinase activity"/>
    <property type="evidence" value="ECO:0007669"/>
    <property type="project" value="UniProtKB-KW"/>
</dbReference>
<evidence type="ECO:0000313" key="11">
    <source>
        <dbReference type="Proteomes" id="UP001069802"/>
    </source>
</evidence>
<protein>
    <recommendedName>
        <fullName evidence="2">histidine kinase</fullName>
        <ecNumber evidence="2">2.7.13.3</ecNumber>
    </recommendedName>
</protein>
<dbReference type="InterPro" id="IPR050736">
    <property type="entry name" value="Sensor_HK_Regulatory"/>
</dbReference>
<dbReference type="Proteomes" id="UP001069802">
    <property type="component" value="Unassembled WGS sequence"/>
</dbReference>
<dbReference type="SUPFAM" id="SSF55874">
    <property type="entry name" value="ATPase domain of HSP90 chaperone/DNA topoisomerase II/histidine kinase"/>
    <property type="match status" value="1"/>
</dbReference>
<dbReference type="InterPro" id="IPR004358">
    <property type="entry name" value="Sig_transdc_His_kin-like_C"/>
</dbReference>
<dbReference type="CDD" id="cd00082">
    <property type="entry name" value="HisKA"/>
    <property type="match status" value="1"/>
</dbReference>
<dbReference type="Pfam" id="PF00512">
    <property type="entry name" value="HisKA"/>
    <property type="match status" value="1"/>
</dbReference>
<dbReference type="InterPro" id="IPR036890">
    <property type="entry name" value="HATPase_C_sf"/>
</dbReference>
<dbReference type="PANTHER" id="PTHR43711:SF26">
    <property type="entry name" value="SENSOR HISTIDINE KINASE RCSC"/>
    <property type="match status" value="1"/>
</dbReference>
<organism evidence="10 11">
    <name type="scientific">Kiloniella laminariae</name>
    <dbReference type="NCBI Taxonomy" id="454162"/>
    <lineage>
        <taxon>Bacteria</taxon>
        <taxon>Pseudomonadati</taxon>
        <taxon>Pseudomonadota</taxon>
        <taxon>Alphaproteobacteria</taxon>
        <taxon>Rhodospirillales</taxon>
        <taxon>Kiloniellaceae</taxon>
        <taxon>Kiloniella</taxon>
    </lineage>
</organism>
<keyword evidence="8" id="KW-0472">Membrane</keyword>
<evidence type="ECO:0000256" key="8">
    <source>
        <dbReference type="SAM" id="Phobius"/>
    </source>
</evidence>
<dbReference type="Gene3D" id="3.30.565.10">
    <property type="entry name" value="Histidine kinase-like ATPase, C-terminal domain"/>
    <property type="match status" value="1"/>
</dbReference>
<feature type="coiled-coil region" evidence="7">
    <location>
        <begin position="239"/>
        <end position="266"/>
    </location>
</feature>
<dbReference type="SMART" id="SM00388">
    <property type="entry name" value="HisKA"/>
    <property type="match status" value="1"/>
</dbReference>
<dbReference type="InterPro" id="IPR003661">
    <property type="entry name" value="HisK_dim/P_dom"/>
</dbReference>
<keyword evidence="4" id="KW-0808">Transferase</keyword>
<evidence type="ECO:0000256" key="3">
    <source>
        <dbReference type="ARBA" id="ARBA00022553"/>
    </source>
</evidence>
<keyword evidence="11" id="KW-1185">Reference proteome</keyword>
<dbReference type="Pfam" id="PF02518">
    <property type="entry name" value="HATPase_c"/>
    <property type="match status" value="1"/>
</dbReference>
<dbReference type="PRINTS" id="PR00344">
    <property type="entry name" value="BCTRLSENSOR"/>
</dbReference>
<evidence type="ECO:0000259" key="9">
    <source>
        <dbReference type="PROSITE" id="PS50109"/>
    </source>
</evidence>
<dbReference type="SUPFAM" id="SSF47384">
    <property type="entry name" value="Homodimeric domain of signal transducing histidine kinase"/>
    <property type="match status" value="1"/>
</dbReference>
<dbReference type="RefSeq" id="WP_269425129.1">
    <property type="nucleotide sequence ID" value="NZ_JAPWGY010000014.1"/>
</dbReference>
<keyword evidence="3" id="KW-0597">Phosphoprotein</keyword>
<dbReference type="SMART" id="SM00387">
    <property type="entry name" value="HATPase_c"/>
    <property type="match status" value="1"/>
</dbReference>
<comment type="catalytic activity">
    <reaction evidence="1">
        <text>ATP + protein L-histidine = ADP + protein N-phospho-L-histidine.</text>
        <dbReference type="EC" id="2.7.13.3"/>
    </reaction>
</comment>
<dbReference type="PROSITE" id="PS50109">
    <property type="entry name" value="HIS_KIN"/>
    <property type="match status" value="1"/>
</dbReference>
<accession>A0ABT4LQ15</accession>
<evidence type="ECO:0000256" key="2">
    <source>
        <dbReference type="ARBA" id="ARBA00012438"/>
    </source>
</evidence>
<proteinExistence type="predicted"/>